<name>A0A6N6N2J6_9BACT</name>
<dbReference type="GO" id="GO:0006526">
    <property type="term" value="P:L-arginine biosynthetic process"/>
    <property type="evidence" value="ECO:0007669"/>
    <property type="project" value="UniProtKB-UniRule"/>
</dbReference>
<comment type="subunit">
    <text evidence="3 10">Heterotetramer of two alpha and two beta chains.</text>
</comment>
<evidence type="ECO:0000256" key="10">
    <source>
        <dbReference type="HAMAP-Rule" id="MF_01106"/>
    </source>
</evidence>
<keyword evidence="7 10" id="KW-0808">Transferase</keyword>
<dbReference type="PANTHER" id="PTHR23100:SF0">
    <property type="entry name" value="ARGININE BIOSYNTHESIS BIFUNCTIONAL PROTEIN ARGJ, MITOCHONDRIAL"/>
    <property type="match status" value="1"/>
</dbReference>
<accession>A0A6N6N2J6</accession>
<sequence length="394" mass="41502">MTAVPKGFGFAAIEGGLKYSGRLDLAMIVSETPAATAGVFTTNTFKAAPVLHCRAALDRTPMHRAILVNAGSANACTGRQGADNCRETRELAATAAHVPEDEILTASTGVIGLQFDMEKWRAAMPALGEQLGKSTPEDVARAIMTTDTVPKLVSREFTLSGGTVRMLGMCKGAGMICPNMATLLSFVCCDAAVDPEHWQGIFTYCADNSFNRITIDGDTSTNDTYIGMANGASGVRAESEDDLRILCDELLKLSQDMAYKIVQDAEGGTKVARIQVRGAADEVDAELVARAIADSPLVKTALFGCDANWGRIMCAAGYSGAQFDAESVTLEIGGVRIFEKGMPVPGDMDALLEPVMAETDVLISVGLGAGSASAELLASDLTKEYVAINADYRS</sequence>
<comment type="caution">
    <text evidence="11">The sequence shown here is derived from an EMBL/GenBank/DDBJ whole genome shotgun (WGS) entry which is preliminary data.</text>
</comment>
<comment type="similarity">
    <text evidence="2 10">Belongs to the ArgJ family.</text>
</comment>
<comment type="pathway">
    <text evidence="10">Amino-acid biosynthesis; L-arginine biosynthesis; L-ornithine and N-acetyl-L-glutamate from L-glutamate and N(2)-acetyl-L-ornithine (cyclic): step 1/1.</text>
</comment>
<comment type="subcellular location">
    <subcellularLocation>
        <location evidence="1 10">Cytoplasm</location>
    </subcellularLocation>
</comment>
<feature type="binding site" evidence="10">
    <location>
        <position position="171"/>
    </location>
    <ligand>
        <name>substrate</name>
    </ligand>
</feature>
<protein>
    <recommendedName>
        <fullName evidence="10">Arginine biosynthesis bifunctional protein ArgJ</fullName>
    </recommendedName>
    <domain>
        <recommendedName>
            <fullName evidence="10">Glutamate N-acetyltransferase</fullName>
            <ecNumber evidence="10">2.3.1.35</ecNumber>
        </recommendedName>
        <alternativeName>
            <fullName evidence="10">Ornithine acetyltransferase</fullName>
            <shortName evidence="10">OATase</shortName>
        </alternativeName>
        <alternativeName>
            <fullName evidence="10">Ornithine transacetylase</fullName>
        </alternativeName>
    </domain>
    <domain>
        <recommendedName>
            <fullName evidence="10">Amino-acid acetyltransferase</fullName>
            <ecNumber evidence="10">2.3.1.1</ecNumber>
        </recommendedName>
        <alternativeName>
            <fullName evidence="10">N-acetylglutamate synthase</fullName>
            <shortName evidence="10">AGSase</shortName>
        </alternativeName>
    </domain>
    <component>
        <recommendedName>
            <fullName evidence="10">Arginine biosynthesis bifunctional protein ArgJ alpha chain</fullName>
        </recommendedName>
    </component>
    <component>
        <recommendedName>
            <fullName evidence="10">Arginine biosynthesis bifunctional protein ArgJ beta chain</fullName>
        </recommendedName>
    </component>
</protein>
<feature type="binding site" evidence="10">
    <location>
        <position position="389"/>
    </location>
    <ligand>
        <name>substrate</name>
    </ligand>
</feature>
<evidence type="ECO:0000256" key="4">
    <source>
        <dbReference type="ARBA" id="ARBA00022490"/>
    </source>
</evidence>
<feature type="binding site" evidence="10">
    <location>
        <position position="266"/>
    </location>
    <ligand>
        <name>substrate</name>
    </ligand>
</feature>
<keyword evidence="10" id="KW-0511">Multifunctional enzyme</keyword>
<dbReference type="Gene3D" id="3.60.70.12">
    <property type="entry name" value="L-amino peptidase D-ALA esterase/amidase"/>
    <property type="match status" value="1"/>
</dbReference>
<evidence type="ECO:0000256" key="6">
    <source>
        <dbReference type="ARBA" id="ARBA00022605"/>
    </source>
</evidence>
<dbReference type="InterPro" id="IPR002813">
    <property type="entry name" value="Arg_biosynth_ArgJ"/>
</dbReference>
<dbReference type="FunFam" id="3.10.20.340:FF:000003">
    <property type="entry name" value="Arginine biosynthesis bifunctional protein ArgJ"/>
    <property type="match status" value="1"/>
</dbReference>
<evidence type="ECO:0000256" key="9">
    <source>
        <dbReference type="ARBA" id="ARBA00023315"/>
    </source>
</evidence>
<evidence type="ECO:0000313" key="12">
    <source>
        <dbReference type="Proteomes" id="UP000438699"/>
    </source>
</evidence>
<dbReference type="Gene3D" id="3.10.20.340">
    <property type="entry name" value="ArgJ beta chain, C-terminal domain"/>
    <property type="match status" value="1"/>
</dbReference>
<evidence type="ECO:0000256" key="2">
    <source>
        <dbReference type="ARBA" id="ARBA00006774"/>
    </source>
</evidence>
<dbReference type="FunFam" id="3.60.70.12:FF:000001">
    <property type="entry name" value="Arginine biosynthesis bifunctional protein ArgJ, chloroplastic"/>
    <property type="match status" value="1"/>
</dbReference>
<comment type="function">
    <text evidence="10">Catalyzes two activities which are involved in the cyclic version of arginine biosynthesis: the synthesis of N-acetylglutamate from glutamate and acetyl-CoA as the acetyl donor, and of ornithine by transacetylation between N(2)-acetylornithine and glutamate.</text>
</comment>
<comment type="pathway">
    <text evidence="10">Amino-acid biosynthesis; L-arginine biosynthesis; N(2)-acetyl-L-ornithine from L-glutamate: step 1/4.</text>
</comment>
<dbReference type="PANTHER" id="PTHR23100">
    <property type="entry name" value="ARGININE BIOSYNTHESIS BIFUNCTIONAL PROTEIN ARGJ"/>
    <property type="match status" value="1"/>
</dbReference>
<dbReference type="InterPro" id="IPR016117">
    <property type="entry name" value="ArgJ-like_dom_sf"/>
</dbReference>
<evidence type="ECO:0000256" key="8">
    <source>
        <dbReference type="ARBA" id="ARBA00022813"/>
    </source>
</evidence>
<evidence type="ECO:0000256" key="1">
    <source>
        <dbReference type="ARBA" id="ARBA00004496"/>
    </source>
</evidence>
<evidence type="ECO:0000256" key="3">
    <source>
        <dbReference type="ARBA" id="ARBA00011475"/>
    </source>
</evidence>
<dbReference type="InterPro" id="IPR042195">
    <property type="entry name" value="ArgJ_beta_C"/>
</dbReference>
<organism evidence="11 12">
    <name type="scientific">Pseudodesulfovibrio senegalensis</name>
    <dbReference type="NCBI Taxonomy" id="1721087"/>
    <lineage>
        <taxon>Bacteria</taxon>
        <taxon>Pseudomonadati</taxon>
        <taxon>Thermodesulfobacteriota</taxon>
        <taxon>Desulfovibrionia</taxon>
        <taxon>Desulfovibrionales</taxon>
        <taxon>Desulfovibrionaceae</taxon>
    </lineage>
</organism>
<keyword evidence="5 10" id="KW-0055">Arginine biosynthesis</keyword>
<dbReference type="EMBL" id="WAIE01000003">
    <property type="protein sequence ID" value="KAB1441797.1"/>
    <property type="molecule type" value="Genomic_DNA"/>
</dbReference>
<proteinExistence type="inferred from homology"/>
<feature type="site" description="Involved in the stabilization of negative charge on the oxyanion by the formation of the oxyanion hole" evidence="10">
    <location>
        <position position="109"/>
    </location>
</feature>
<dbReference type="Proteomes" id="UP000438699">
    <property type="component" value="Unassembled WGS sequence"/>
</dbReference>
<dbReference type="NCBIfam" id="NF003802">
    <property type="entry name" value="PRK05388.1"/>
    <property type="match status" value="1"/>
</dbReference>
<comment type="catalytic activity">
    <reaction evidence="10">
        <text>L-glutamate + acetyl-CoA = N-acetyl-L-glutamate + CoA + H(+)</text>
        <dbReference type="Rhea" id="RHEA:24292"/>
        <dbReference type="ChEBI" id="CHEBI:15378"/>
        <dbReference type="ChEBI" id="CHEBI:29985"/>
        <dbReference type="ChEBI" id="CHEBI:44337"/>
        <dbReference type="ChEBI" id="CHEBI:57287"/>
        <dbReference type="ChEBI" id="CHEBI:57288"/>
        <dbReference type="EC" id="2.3.1.1"/>
    </reaction>
</comment>
<feature type="binding site" evidence="10">
    <location>
        <position position="145"/>
    </location>
    <ligand>
        <name>substrate</name>
    </ligand>
</feature>
<dbReference type="NCBIfam" id="TIGR00120">
    <property type="entry name" value="ArgJ"/>
    <property type="match status" value="1"/>
</dbReference>
<feature type="binding site" evidence="10">
    <location>
        <position position="182"/>
    </location>
    <ligand>
        <name>substrate</name>
    </ligand>
</feature>
<dbReference type="SUPFAM" id="SSF56266">
    <property type="entry name" value="DmpA/ArgJ-like"/>
    <property type="match status" value="1"/>
</dbReference>
<feature type="active site" description="Nucleophile" evidence="10">
    <location>
        <position position="182"/>
    </location>
</feature>
<evidence type="ECO:0000313" key="11">
    <source>
        <dbReference type="EMBL" id="KAB1441797.1"/>
    </source>
</evidence>
<dbReference type="HAMAP" id="MF_01106">
    <property type="entry name" value="ArgJ"/>
    <property type="match status" value="1"/>
</dbReference>
<keyword evidence="12" id="KW-1185">Reference proteome</keyword>
<keyword evidence="8 10" id="KW-0068">Autocatalytic cleavage</keyword>
<evidence type="ECO:0000256" key="5">
    <source>
        <dbReference type="ARBA" id="ARBA00022571"/>
    </source>
</evidence>
<feature type="site" description="Involved in the stabilization of negative charge on the oxyanion by the formation of the oxyanion hole" evidence="10">
    <location>
        <position position="108"/>
    </location>
</feature>
<feature type="binding site" evidence="10">
    <location>
        <position position="394"/>
    </location>
    <ligand>
        <name>substrate</name>
    </ligand>
</feature>
<feature type="chain" id="PRO_5027189191" description="Arginine biosynthesis bifunctional protein ArgJ beta chain" evidence="10">
    <location>
        <begin position="182"/>
        <end position="394"/>
    </location>
</feature>
<dbReference type="GO" id="GO:0006592">
    <property type="term" value="P:ornithine biosynthetic process"/>
    <property type="evidence" value="ECO:0007669"/>
    <property type="project" value="TreeGrafter"/>
</dbReference>
<keyword evidence="9 10" id="KW-0012">Acyltransferase</keyword>
<dbReference type="EC" id="2.3.1.1" evidence="10"/>
<dbReference type="EC" id="2.3.1.35" evidence="10"/>
<dbReference type="CDD" id="cd02152">
    <property type="entry name" value="OAT"/>
    <property type="match status" value="1"/>
</dbReference>
<dbReference type="GO" id="GO:0004042">
    <property type="term" value="F:L-glutamate N-acetyltransferase activity"/>
    <property type="evidence" value="ECO:0007669"/>
    <property type="project" value="UniProtKB-UniRule"/>
</dbReference>
<keyword evidence="6 10" id="KW-0028">Amino-acid biosynthesis</keyword>
<evidence type="ECO:0000256" key="7">
    <source>
        <dbReference type="ARBA" id="ARBA00022679"/>
    </source>
</evidence>
<feature type="site" description="Cleavage; by autolysis" evidence="10">
    <location>
        <begin position="181"/>
        <end position="182"/>
    </location>
</feature>
<feature type="chain" id="PRO_5027189192" description="Arginine biosynthesis bifunctional protein ArgJ alpha chain" evidence="10">
    <location>
        <begin position="1"/>
        <end position="181"/>
    </location>
</feature>
<reference evidence="11 12" key="1">
    <citation type="journal article" date="2017" name="Int. J. Syst. Evol. Microbiol.">
        <title>Desulfovibrio senegalensis sp. nov., a mesophilic sulfate reducer isolated from marine sediment.</title>
        <authorList>
            <person name="Thioye A."/>
            <person name="Gam Z.B.A."/>
            <person name="Mbengue M."/>
            <person name="Cayol J.L."/>
            <person name="Joseph-Bartoli M."/>
            <person name="Toure-Kane C."/>
            <person name="Labat M."/>
        </authorList>
    </citation>
    <scope>NUCLEOTIDE SEQUENCE [LARGE SCALE GENOMIC DNA]</scope>
    <source>
        <strain evidence="11 12">DSM 101509</strain>
    </source>
</reference>
<gene>
    <name evidence="10 11" type="primary">argJ</name>
    <name evidence="11" type="ORF">F8A88_09425</name>
</gene>
<dbReference type="AlphaFoldDB" id="A0A6N6N2J6"/>
<keyword evidence="4 10" id="KW-0963">Cytoplasm</keyword>
<comment type="catalytic activity">
    <reaction evidence="10">
        <text>N(2)-acetyl-L-ornithine + L-glutamate = N-acetyl-L-glutamate + L-ornithine</text>
        <dbReference type="Rhea" id="RHEA:15349"/>
        <dbReference type="ChEBI" id="CHEBI:29985"/>
        <dbReference type="ChEBI" id="CHEBI:44337"/>
        <dbReference type="ChEBI" id="CHEBI:46911"/>
        <dbReference type="ChEBI" id="CHEBI:57805"/>
        <dbReference type="EC" id="2.3.1.35"/>
    </reaction>
</comment>
<dbReference type="OrthoDB" id="9804242at2"/>
<dbReference type="UniPathway" id="UPA00068">
    <property type="reaction ID" value="UER00106"/>
</dbReference>
<dbReference type="GO" id="GO:0004358">
    <property type="term" value="F:L-glutamate N-acetyltransferase activity, acting on acetyl-L-ornithine as donor"/>
    <property type="evidence" value="ECO:0007669"/>
    <property type="project" value="UniProtKB-UniRule"/>
</dbReference>
<dbReference type="Pfam" id="PF01960">
    <property type="entry name" value="ArgJ"/>
    <property type="match status" value="1"/>
</dbReference>
<dbReference type="RefSeq" id="WP_151150889.1">
    <property type="nucleotide sequence ID" value="NZ_WAIE01000003.1"/>
</dbReference>
<dbReference type="GO" id="GO:0005737">
    <property type="term" value="C:cytoplasm"/>
    <property type="evidence" value="ECO:0007669"/>
    <property type="project" value="UniProtKB-SubCell"/>
</dbReference>